<proteinExistence type="predicted"/>
<sequence>MIVIIQTIITSFIYTGPYLTVTLLPFVILMMPVNWTTAKTLIAATLSALPVDLFAEGVIGLNTAAILPAVLAREGVIRAFTANDQRDREGIISAEWLGWLRFTVLASAVLIVFLVLYIIFECAGTRPTSFILLKTALSYAANLAIYALLQQAVLKTPKNR</sequence>
<feature type="transmembrane region" description="Helical" evidence="1">
    <location>
        <begin position="96"/>
        <end position="119"/>
    </location>
</feature>
<feature type="transmembrane region" description="Helical" evidence="1">
    <location>
        <begin position="131"/>
        <end position="149"/>
    </location>
</feature>
<name>A0A9D9NGK6_9BACT</name>
<evidence type="ECO:0000256" key="1">
    <source>
        <dbReference type="SAM" id="Phobius"/>
    </source>
</evidence>
<keyword evidence="1" id="KW-0472">Membrane</keyword>
<evidence type="ECO:0000313" key="2">
    <source>
        <dbReference type="EMBL" id="MBO8472996.1"/>
    </source>
</evidence>
<keyword evidence="1" id="KW-1133">Transmembrane helix</keyword>
<evidence type="ECO:0008006" key="4">
    <source>
        <dbReference type="Google" id="ProtNLM"/>
    </source>
</evidence>
<protein>
    <recommendedName>
        <fullName evidence="4">Rod shape-determining protein MreD</fullName>
    </recommendedName>
</protein>
<keyword evidence="1" id="KW-0812">Transmembrane</keyword>
<dbReference type="AlphaFoldDB" id="A0A9D9NGK6"/>
<feature type="transmembrane region" description="Helical" evidence="1">
    <location>
        <begin position="12"/>
        <end position="33"/>
    </location>
</feature>
<organism evidence="2 3">
    <name type="scientific">Candidatus Merdivivens pullicola</name>
    <dbReference type="NCBI Taxonomy" id="2840872"/>
    <lineage>
        <taxon>Bacteria</taxon>
        <taxon>Pseudomonadati</taxon>
        <taxon>Bacteroidota</taxon>
        <taxon>Bacteroidia</taxon>
        <taxon>Bacteroidales</taxon>
        <taxon>Muribaculaceae</taxon>
        <taxon>Muribaculaceae incertae sedis</taxon>
        <taxon>Candidatus Merdivivens</taxon>
    </lineage>
</organism>
<accession>A0A9D9NGK6</accession>
<dbReference type="Proteomes" id="UP000823604">
    <property type="component" value="Unassembled WGS sequence"/>
</dbReference>
<feature type="transmembrane region" description="Helical" evidence="1">
    <location>
        <begin position="53"/>
        <end position="72"/>
    </location>
</feature>
<dbReference type="EMBL" id="JADIMA010000045">
    <property type="protein sequence ID" value="MBO8472996.1"/>
    <property type="molecule type" value="Genomic_DNA"/>
</dbReference>
<comment type="caution">
    <text evidence="2">The sequence shown here is derived from an EMBL/GenBank/DDBJ whole genome shotgun (WGS) entry which is preliminary data.</text>
</comment>
<gene>
    <name evidence="2" type="ORF">IAB81_05145</name>
</gene>
<evidence type="ECO:0000313" key="3">
    <source>
        <dbReference type="Proteomes" id="UP000823604"/>
    </source>
</evidence>
<reference evidence="2" key="2">
    <citation type="journal article" date="2021" name="PeerJ">
        <title>Extensive microbial diversity within the chicken gut microbiome revealed by metagenomics and culture.</title>
        <authorList>
            <person name="Gilroy R."/>
            <person name="Ravi A."/>
            <person name="Getino M."/>
            <person name="Pursley I."/>
            <person name="Horton D.L."/>
            <person name="Alikhan N.F."/>
            <person name="Baker D."/>
            <person name="Gharbi K."/>
            <person name="Hall N."/>
            <person name="Watson M."/>
            <person name="Adriaenssens E.M."/>
            <person name="Foster-Nyarko E."/>
            <person name="Jarju S."/>
            <person name="Secka A."/>
            <person name="Antonio M."/>
            <person name="Oren A."/>
            <person name="Chaudhuri R.R."/>
            <person name="La Ragione R."/>
            <person name="Hildebrand F."/>
            <person name="Pallen M.J."/>
        </authorList>
    </citation>
    <scope>NUCLEOTIDE SEQUENCE</scope>
    <source>
        <strain evidence="2">B1-8020</strain>
    </source>
</reference>
<reference evidence="2" key="1">
    <citation type="submission" date="2020-10" db="EMBL/GenBank/DDBJ databases">
        <authorList>
            <person name="Gilroy R."/>
        </authorList>
    </citation>
    <scope>NUCLEOTIDE SEQUENCE</scope>
    <source>
        <strain evidence="2">B1-8020</strain>
    </source>
</reference>